<gene>
    <name evidence="3" type="ORF">Daura_18435</name>
</gene>
<dbReference type="AlphaFoldDB" id="A0A9Q9MII8"/>
<dbReference type="NCBIfam" id="TIGR03666">
    <property type="entry name" value="Rv2061_F420"/>
    <property type="match status" value="1"/>
</dbReference>
<accession>A0A9Q9MII8</accession>
<dbReference type="InterPro" id="IPR011576">
    <property type="entry name" value="Pyridox_Oxase_N"/>
</dbReference>
<dbReference type="GO" id="GO:0016627">
    <property type="term" value="F:oxidoreductase activity, acting on the CH-CH group of donors"/>
    <property type="evidence" value="ECO:0007669"/>
    <property type="project" value="TreeGrafter"/>
</dbReference>
<dbReference type="EMBL" id="CP073767">
    <property type="protein sequence ID" value="UWZ57969.1"/>
    <property type="molecule type" value="Genomic_DNA"/>
</dbReference>
<proteinExistence type="predicted"/>
<dbReference type="Gene3D" id="2.30.110.10">
    <property type="entry name" value="Electron Transport, Fmn-binding Protein, Chain A"/>
    <property type="match status" value="1"/>
</dbReference>
<evidence type="ECO:0000259" key="2">
    <source>
        <dbReference type="Pfam" id="PF01243"/>
    </source>
</evidence>
<dbReference type="Proteomes" id="UP001058003">
    <property type="component" value="Chromosome"/>
</dbReference>
<evidence type="ECO:0000313" key="3">
    <source>
        <dbReference type="EMBL" id="UWZ57969.1"/>
    </source>
</evidence>
<dbReference type="InterPro" id="IPR012349">
    <property type="entry name" value="Split_barrel_FMN-bd"/>
</dbReference>
<evidence type="ECO:0000256" key="1">
    <source>
        <dbReference type="ARBA" id="ARBA00023002"/>
    </source>
</evidence>
<dbReference type="GO" id="GO:0070967">
    <property type="term" value="F:coenzyme F420 binding"/>
    <property type="evidence" value="ECO:0007669"/>
    <property type="project" value="TreeGrafter"/>
</dbReference>
<dbReference type="RefSeq" id="WP_033360095.1">
    <property type="nucleotide sequence ID" value="NZ_CP073767.1"/>
</dbReference>
<protein>
    <submittedName>
        <fullName evidence="3">PPOX class F420-dependent oxidoreductase</fullName>
        <ecNumber evidence="3">1.-.-.-</ecNumber>
    </submittedName>
</protein>
<dbReference type="InterPro" id="IPR019965">
    <property type="entry name" value="PPOX_F420-dep_Rv2061_put"/>
</dbReference>
<feature type="domain" description="Pyridoxamine 5'-phosphate oxidase N-terminal" evidence="2">
    <location>
        <begin position="8"/>
        <end position="133"/>
    </location>
</feature>
<dbReference type="OrthoDB" id="5738083at2"/>
<dbReference type="KEGG" id="daur:Daura_18435"/>
<sequence>MTQVHPTATDALGAQRFVSLTTFKRDGSAVATPVWVAQDGDALVVTTPADSWKVKRLRRNPRVLLVPCGRTGKVRDGDRPVPGTATIITDPAVMRRMMRLVRRKYGLEYRVLQLVERVAGGRRDRVMLRITPSR</sequence>
<name>A0A9Q9MII8_9ACTN</name>
<dbReference type="GO" id="GO:0005829">
    <property type="term" value="C:cytosol"/>
    <property type="evidence" value="ECO:0007669"/>
    <property type="project" value="TreeGrafter"/>
</dbReference>
<reference evidence="3" key="1">
    <citation type="submission" date="2021-04" db="EMBL/GenBank/DDBJ databases">
        <title>Dactylosporangium aurantiacum NRRL B-8018 full assembly.</title>
        <authorList>
            <person name="Hartkoorn R.C."/>
            <person name="Beaudoing E."/>
            <person name="Hot D."/>
        </authorList>
    </citation>
    <scope>NUCLEOTIDE SEQUENCE</scope>
    <source>
        <strain evidence="3">NRRL B-8018</strain>
    </source>
</reference>
<organism evidence="3 4">
    <name type="scientific">Dactylosporangium aurantiacum</name>
    <dbReference type="NCBI Taxonomy" id="35754"/>
    <lineage>
        <taxon>Bacteria</taxon>
        <taxon>Bacillati</taxon>
        <taxon>Actinomycetota</taxon>
        <taxon>Actinomycetes</taxon>
        <taxon>Micromonosporales</taxon>
        <taxon>Micromonosporaceae</taxon>
        <taxon>Dactylosporangium</taxon>
    </lineage>
</organism>
<keyword evidence="4" id="KW-1185">Reference proteome</keyword>
<dbReference type="PANTHER" id="PTHR35176">
    <property type="entry name" value="HEME OXYGENASE HI_0854-RELATED"/>
    <property type="match status" value="1"/>
</dbReference>
<dbReference type="EC" id="1.-.-.-" evidence="3"/>
<dbReference type="PANTHER" id="PTHR35176:SF11">
    <property type="entry name" value="PYRIDOXAMINE 5'-PHOSPHATE OXIDASE FAMILY PROTEIN"/>
    <property type="match status" value="1"/>
</dbReference>
<evidence type="ECO:0000313" key="4">
    <source>
        <dbReference type="Proteomes" id="UP001058003"/>
    </source>
</evidence>
<dbReference type="InterPro" id="IPR052019">
    <property type="entry name" value="F420H2_bilvrd_red/Heme_oxyg"/>
</dbReference>
<keyword evidence="1 3" id="KW-0560">Oxidoreductase</keyword>
<dbReference type="Pfam" id="PF01243">
    <property type="entry name" value="PNPOx_N"/>
    <property type="match status" value="1"/>
</dbReference>
<dbReference type="SUPFAM" id="SSF50475">
    <property type="entry name" value="FMN-binding split barrel"/>
    <property type="match status" value="1"/>
</dbReference>